<sequence>MCIKTIQKRSIVSELQRISNIPIRPPKSADNTPMNAVMPVEVYNRPVVVLTSNITNGHVLQVSRNGNTSNKELLSTSLPPNNQKANENYKLTQRILILHHKCHEQKIQSREFLFLKINKNKQEFYKLHRKINTWFFFILTLKTLSSYQGLSRLPKKLFFSIFGENLIILVKIS</sequence>
<keyword evidence="3" id="KW-1185">Reference proteome</keyword>
<dbReference type="InParanoid" id="A0A2P5AL18"/>
<keyword evidence="1" id="KW-0812">Transmembrane</keyword>
<dbReference type="EMBL" id="JXTC01000797">
    <property type="protein sequence ID" value="PON37247.1"/>
    <property type="molecule type" value="Genomic_DNA"/>
</dbReference>
<reference evidence="3" key="1">
    <citation type="submission" date="2016-06" db="EMBL/GenBank/DDBJ databases">
        <title>Parallel loss of symbiosis genes in relatives of nitrogen-fixing non-legume Parasponia.</title>
        <authorList>
            <person name="Van Velzen R."/>
            <person name="Holmer R."/>
            <person name="Bu F."/>
            <person name="Rutten L."/>
            <person name="Van Zeijl A."/>
            <person name="Liu W."/>
            <person name="Santuari L."/>
            <person name="Cao Q."/>
            <person name="Sharma T."/>
            <person name="Shen D."/>
            <person name="Roswanjaya Y."/>
            <person name="Wardhani T."/>
            <person name="Kalhor M.S."/>
            <person name="Jansen J."/>
            <person name="Van den Hoogen J."/>
            <person name="Gungor B."/>
            <person name="Hartog M."/>
            <person name="Hontelez J."/>
            <person name="Verver J."/>
            <person name="Yang W.-C."/>
            <person name="Schijlen E."/>
            <person name="Repin R."/>
            <person name="Schilthuizen M."/>
            <person name="Schranz E."/>
            <person name="Heidstra R."/>
            <person name="Miyata K."/>
            <person name="Fedorova E."/>
            <person name="Kohlen W."/>
            <person name="Bisseling T."/>
            <person name="Smit S."/>
            <person name="Geurts R."/>
        </authorList>
    </citation>
    <scope>NUCLEOTIDE SEQUENCE [LARGE SCALE GENOMIC DNA]</scope>
    <source>
        <strain evidence="3">cv. RG33-2</strain>
    </source>
</reference>
<accession>A0A2P5AL18</accession>
<name>A0A2P5AL18_TREOI</name>
<keyword evidence="1" id="KW-0472">Membrane</keyword>
<organism evidence="2 3">
    <name type="scientific">Trema orientale</name>
    <name type="common">Charcoal tree</name>
    <name type="synonym">Celtis orientalis</name>
    <dbReference type="NCBI Taxonomy" id="63057"/>
    <lineage>
        <taxon>Eukaryota</taxon>
        <taxon>Viridiplantae</taxon>
        <taxon>Streptophyta</taxon>
        <taxon>Embryophyta</taxon>
        <taxon>Tracheophyta</taxon>
        <taxon>Spermatophyta</taxon>
        <taxon>Magnoliopsida</taxon>
        <taxon>eudicotyledons</taxon>
        <taxon>Gunneridae</taxon>
        <taxon>Pentapetalae</taxon>
        <taxon>rosids</taxon>
        <taxon>fabids</taxon>
        <taxon>Rosales</taxon>
        <taxon>Cannabaceae</taxon>
        <taxon>Trema</taxon>
    </lineage>
</organism>
<proteinExistence type="predicted"/>
<evidence type="ECO:0000313" key="2">
    <source>
        <dbReference type="EMBL" id="PON37247.1"/>
    </source>
</evidence>
<evidence type="ECO:0000256" key="1">
    <source>
        <dbReference type="SAM" id="Phobius"/>
    </source>
</evidence>
<keyword evidence="1" id="KW-1133">Transmembrane helix</keyword>
<feature type="transmembrane region" description="Helical" evidence="1">
    <location>
        <begin position="131"/>
        <end position="150"/>
    </location>
</feature>
<dbReference type="AlphaFoldDB" id="A0A2P5AL18"/>
<dbReference type="Proteomes" id="UP000237000">
    <property type="component" value="Unassembled WGS sequence"/>
</dbReference>
<gene>
    <name evidence="2" type="ORF">TorRG33x02_347790</name>
</gene>
<protein>
    <submittedName>
        <fullName evidence="2">Uncharacterized protein</fullName>
    </submittedName>
</protein>
<comment type="caution">
    <text evidence="2">The sequence shown here is derived from an EMBL/GenBank/DDBJ whole genome shotgun (WGS) entry which is preliminary data.</text>
</comment>
<evidence type="ECO:0000313" key="3">
    <source>
        <dbReference type="Proteomes" id="UP000237000"/>
    </source>
</evidence>